<name>A0A9W8J5S9_9AGAR</name>
<evidence type="ECO:0008006" key="4">
    <source>
        <dbReference type="Google" id="ProtNLM"/>
    </source>
</evidence>
<feature type="compositionally biased region" description="Acidic residues" evidence="1">
    <location>
        <begin position="343"/>
        <end position="357"/>
    </location>
</feature>
<feature type="region of interest" description="Disordered" evidence="1">
    <location>
        <begin position="322"/>
        <end position="357"/>
    </location>
</feature>
<gene>
    <name evidence="2" type="ORF">H1R20_g8197</name>
</gene>
<reference evidence="2" key="1">
    <citation type="submission" date="2022-06" db="EMBL/GenBank/DDBJ databases">
        <title>Genome Sequence of Candolleomyces eurysporus.</title>
        <authorList>
            <person name="Buettner E."/>
        </authorList>
    </citation>
    <scope>NUCLEOTIDE SEQUENCE</scope>
    <source>
        <strain evidence="2">VTCC 930004</strain>
    </source>
</reference>
<evidence type="ECO:0000313" key="3">
    <source>
        <dbReference type="Proteomes" id="UP001140091"/>
    </source>
</evidence>
<accession>A0A9W8J5S9</accession>
<keyword evidence="3" id="KW-1185">Reference proteome</keyword>
<dbReference type="Proteomes" id="UP001140091">
    <property type="component" value="Unassembled WGS sequence"/>
</dbReference>
<dbReference type="AlphaFoldDB" id="A0A9W8J5S9"/>
<protein>
    <recommendedName>
        <fullName evidence="4">F-box domain-containing protein</fullName>
    </recommendedName>
</protein>
<feature type="non-terminal residue" evidence="2">
    <location>
        <position position="1"/>
    </location>
</feature>
<dbReference type="EMBL" id="JANBPK010000919">
    <property type="protein sequence ID" value="KAJ2928767.1"/>
    <property type="molecule type" value="Genomic_DNA"/>
</dbReference>
<comment type="caution">
    <text evidence="2">The sequence shown here is derived from an EMBL/GenBank/DDBJ whole genome shotgun (WGS) entry which is preliminary data.</text>
</comment>
<feature type="region of interest" description="Disordered" evidence="1">
    <location>
        <begin position="1"/>
        <end position="33"/>
    </location>
</feature>
<evidence type="ECO:0000313" key="2">
    <source>
        <dbReference type="EMBL" id="KAJ2928767.1"/>
    </source>
</evidence>
<evidence type="ECO:0000256" key="1">
    <source>
        <dbReference type="SAM" id="MobiDB-lite"/>
    </source>
</evidence>
<proteinExistence type="predicted"/>
<organism evidence="2 3">
    <name type="scientific">Candolleomyces eurysporus</name>
    <dbReference type="NCBI Taxonomy" id="2828524"/>
    <lineage>
        <taxon>Eukaryota</taxon>
        <taxon>Fungi</taxon>
        <taxon>Dikarya</taxon>
        <taxon>Basidiomycota</taxon>
        <taxon>Agaricomycotina</taxon>
        <taxon>Agaricomycetes</taxon>
        <taxon>Agaricomycetidae</taxon>
        <taxon>Agaricales</taxon>
        <taxon>Agaricineae</taxon>
        <taxon>Psathyrellaceae</taxon>
        <taxon>Candolleomyces</taxon>
    </lineage>
</organism>
<dbReference type="OrthoDB" id="3181669at2759"/>
<sequence length="364" mass="41091">MAQAPREQVDQRAAQLDSEIGDSNTHRNKVADTSRLPPEILSDIFIVLRRIVADENPYESDMSWTRVTHVCSATQISKEAKVNLTLTDIGSVSESLGPLLSALKASWILSSQDMDVDTNDSGLSAQFDILDLRIVENSERFGIEGWFKDNRLPAGFNDHNLPANLVVRYDGTIIYLLLMAIADRLDLSSLRSLKISSVYGLEEDALALFKNLTKLDTIAIWDSSKTLSNFLKEFQKQGSDTIRPSFPALRSVHLHNIDFDGPGGRPDDAVRALITAFETREASHRIGRLAITKCLSFSKAHWKDLCASSFSEGVDMEWDEDEDIRQYSDYEGDDYDDYGHDDYDYDYDDYDYDDLDDDYAYASD</sequence>